<dbReference type="GO" id="GO:0097602">
    <property type="term" value="F:cullin family protein binding"/>
    <property type="evidence" value="ECO:0007669"/>
    <property type="project" value="TreeGrafter"/>
</dbReference>
<feature type="domain" description="DCUN1" evidence="2">
    <location>
        <begin position="1"/>
        <end position="100"/>
    </location>
</feature>
<dbReference type="GO" id="GO:0032182">
    <property type="term" value="F:ubiquitin-like protein binding"/>
    <property type="evidence" value="ECO:0007669"/>
    <property type="project" value="TreeGrafter"/>
</dbReference>
<sequence>MSPDQFGRFYRFIFYICRDHGRRNIQMSVAVAAWRLVLLGRFRLLDRWCTFAAASSALVVTQDLWRQVLDFSRTVHEDLSNYDTAGSWAVLLDEFVEEMR</sequence>
<dbReference type="Pfam" id="PF03556">
    <property type="entry name" value="Cullin_binding"/>
    <property type="match status" value="1"/>
</dbReference>
<dbReference type="Gene3D" id="1.10.238.200">
    <property type="entry name" value="Cullin, PONY binding domain"/>
    <property type="match status" value="1"/>
</dbReference>
<evidence type="ECO:0000313" key="3">
    <source>
        <dbReference type="EMBL" id="EFJ50757.1"/>
    </source>
</evidence>
<feature type="non-terminal residue" evidence="3">
    <location>
        <position position="100"/>
    </location>
</feature>
<name>D8TPG1_VOLCA</name>
<reference evidence="3 4" key="1">
    <citation type="journal article" date="2010" name="Science">
        <title>Genomic analysis of organismal complexity in the multicellular green alga Volvox carteri.</title>
        <authorList>
            <person name="Prochnik S.E."/>
            <person name="Umen J."/>
            <person name="Nedelcu A.M."/>
            <person name="Hallmann A."/>
            <person name="Miller S.M."/>
            <person name="Nishii I."/>
            <person name="Ferris P."/>
            <person name="Kuo A."/>
            <person name="Mitros T."/>
            <person name="Fritz-Laylin L.K."/>
            <person name="Hellsten U."/>
            <person name="Chapman J."/>
            <person name="Simakov O."/>
            <person name="Rensing S.A."/>
            <person name="Terry A."/>
            <person name="Pangilinan J."/>
            <person name="Kapitonov V."/>
            <person name="Jurka J."/>
            <person name="Salamov A."/>
            <person name="Shapiro H."/>
            <person name="Schmutz J."/>
            <person name="Grimwood J."/>
            <person name="Lindquist E."/>
            <person name="Lucas S."/>
            <person name="Grigoriev I.V."/>
            <person name="Schmitt R."/>
            <person name="Kirk D."/>
            <person name="Rokhsar D.S."/>
        </authorList>
    </citation>
    <scope>NUCLEOTIDE SEQUENCE [LARGE SCALE GENOMIC DNA]</scope>
    <source>
        <strain evidence="4">f. Nagariensis / Eve</strain>
    </source>
</reference>
<keyword evidence="4" id="KW-1185">Reference proteome</keyword>
<gene>
    <name evidence="3" type="ORF">VOLCADRAFT_57924</name>
</gene>
<organism evidence="4">
    <name type="scientific">Volvox carteri f. nagariensis</name>
    <dbReference type="NCBI Taxonomy" id="3068"/>
    <lineage>
        <taxon>Eukaryota</taxon>
        <taxon>Viridiplantae</taxon>
        <taxon>Chlorophyta</taxon>
        <taxon>core chlorophytes</taxon>
        <taxon>Chlorophyceae</taxon>
        <taxon>CS clade</taxon>
        <taxon>Chlamydomonadales</taxon>
        <taxon>Volvocaceae</taxon>
        <taxon>Volvox</taxon>
    </lineage>
</organism>
<protein>
    <recommendedName>
        <fullName evidence="1">Defective in cullin neddylation protein</fullName>
    </recommendedName>
</protein>
<proteinExistence type="predicted"/>
<dbReference type="InParanoid" id="D8TPG1"/>
<comment type="function">
    <text evidence="1">Neddylation of cullins play an essential role in the regulation of SCF-type complexes activity.</text>
</comment>
<dbReference type="EMBL" id="GL378330">
    <property type="protein sequence ID" value="EFJ50757.1"/>
    <property type="molecule type" value="Genomic_DNA"/>
</dbReference>
<dbReference type="OrthoDB" id="286637at2759"/>
<dbReference type="eggNOG" id="KOG3077">
    <property type="taxonomic scope" value="Eukaryota"/>
</dbReference>
<accession>D8TPG1</accession>
<dbReference type="InterPro" id="IPR042460">
    <property type="entry name" value="DCN1-like_PONY"/>
</dbReference>
<dbReference type="PROSITE" id="PS51229">
    <property type="entry name" value="DCUN1"/>
    <property type="match status" value="1"/>
</dbReference>
<dbReference type="InterPro" id="IPR005176">
    <property type="entry name" value="PONY_dom"/>
</dbReference>
<dbReference type="GO" id="GO:0031624">
    <property type="term" value="F:ubiquitin conjugating enzyme binding"/>
    <property type="evidence" value="ECO:0007669"/>
    <property type="project" value="TreeGrafter"/>
</dbReference>
<evidence type="ECO:0000313" key="4">
    <source>
        <dbReference type="Proteomes" id="UP000001058"/>
    </source>
</evidence>
<dbReference type="GO" id="GO:0000151">
    <property type="term" value="C:ubiquitin ligase complex"/>
    <property type="evidence" value="ECO:0007669"/>
    <property type="project" value="TreeGrafter"/>
</dbReference>
<evidence type="ECO:0000256" key="1">
    <source>
        <dbReference type="RuleBase" id="RU410713"/>
    </source>
</evidence>
<dbReference type="PANTHER" id="PTHR12281">
    <property type="entry name" value="RP42 RELATED"/>
    <property type="match status" value="1"/>
</dbReference>
<dbReference type="RefSeq" id="XP_002948350.1">
    <property type="nucleotide sequence ID" value="XM_002948304.1"/>
</dbReference>
<dbReference type="KEGG" id="vcn:VOLCADRAFT_57924"/>
<evidence type="ECO:0000259" key="2">
    <source>
        <dbReference type="PROSITE" id="PS51229"/>
    </source>
</evidence>
<dbReference type="AlphaFoldDB" id="D8TPG1"/>
<dbReference type="PANTHER" id="PTHR12281:SF31">
    <property type="entry name" value="DCN1-LIKE PROTEIN 3"/>
    <property type="match status" value="1"/>
</dbReference>
<dbReference type="GeneID" id="9623974"/>
<dbReference type="GO" id="GO:0045116">
    <property type="term" value="P:protein neddylation"/>
    <property type="evidence" value="ECO:0007669"/>
    <property type="project" value="TreeGrafter"/>
</dbReference>
<dbReference type="STRING" id="3068.D8TPG1"/>
<dbReference type="Proteomes" id="UP000001058">
    <property type="component" value="Unassembled WGS sequence"/>
</dbReference>
<dbReference type="InterPro" id="IPR014764">
    <property type="entry name" value="DCN-prot"/>
</dbReference>